<protein>
    <recommendedName>
        <fullName evidence="2">HNH nuclease domain-containing protein</fullName>
    </recommendedName>
</protein>
<proteinExistence type="predicted"/>
<gene>
    <name evidence="3" type="ORF">B0T18DRAFT_486767</name>
</gene>
<evidence type="ECO:0000313" key="3">
    <source>
        <dbReference type="EMBL" id="KAK0752452.1"/>
    </source>
</evidence>
<evidence type="ECO:0000256" key="1">
    <source>
        <dbReference type="SAM" id="MobiDB-lite"/>
    </source>
</evidence>
<sequence length="520" mass="57160">MAGSKKPVSAKGRDTKPDTTSKPDDAAQELAEFLATSSNENDEQVLCLCMDFLKRNPHIHDRDTLALFLGVDADPPRENTTSILPLDELEERLMHIERVEREAEIISQHIGLNRYQFAGLLLMPIGNLRRLSDVQFALPPLVQEVERLVRIFLTKAIEGSTKKATAPPTSASGGSSTGKRKASAASSAASTKRIKAADENYNPRTPVGPTGELRSDKTVTEERKRVDNGRCVVLGTADPQACHIIPWASCNNSVNLALFRSSLTLSLSALLDSNDIDLQIIRHFTESVGVSDKLWNVISLNPQMHVWWGKAYFGFKYLGILPSEIDGESLISVQFYWMPRAIPWQRDQRDQEEIGLHLTNDHNPFFSRGVVGLRLTGRPVTSGDIFNIRVAAVDAQKMAMAFKLQWALIRIAAVTGAADVDTVGPGDDELPPADWGLQEGVDVLEWLDDVREGPSARDISGEAIPMVLPDHLEWSAAETPRPASPILPKAKLATLAPPVVATSMEENDAEDQENRFNLGL</sequence>
<evidence type="ECO:0000313" key="4">
    <source>
        <dbReference type="Proteomes" id="UP001172155"/>
    </source>
</evidence>
<feature type="region of interest" description="Disordered" evidence="1">
    <location>
        <begin position="1"/>
        <end position="27"/>
    </location>
</feature>
<dbReference type="Proteomes" id="UP001172155">
    <property type="component" value="Unassembled WGS sequence"/>
</dbReference>
<reference evidence="3" key="1">
    <citation type="submission" date="2023-06" db="EMBL/GenBank/DDBJ databases">
        <title>Genome-scale phylogeny and comparative genomics of the fungal order Sordariales.</title>
        <authorList>
            <consortium name="Lawrence Berkeley National Laboratory"/>
            <person name="Hensen N."/>
            <person name="Bonometti L."/>
            <person name="Westerberg I."/>
            <person name="Brannstrom I.O."/>
            <person name="Guillou S."/>
            <person name="Cros-Aarteil S."/>
            <person name="Calhoun S."/>
            <person name="Haridas S."/>
            <person name="Kuo A."/>
            <person name="Mondo S."/>
            <person name="Pangilinan J."/>
            <person name="Riley R."/>
            <person name="LaButti K."/>
            <person name="Andreopoulos B."/>
            <person name="Lipzen A."/>
            <person name="Chen C."/>
            <person name="Yanf M."/>
            <person name="Daum C."/>
            <person name="Ng V."/>
            <person name="Clum A."/>
            <person name="Steindorff A."/>
            <person name="Ohm R."/>
            <person name="Martin F."/>
            <person name="Silar P."/>
            <person name="Natvig D."/>
            <person name="Lalanne C."/>
            <person name="Gautier V."/>
            <person name="Ament-velasquez S.L."/>
            <person name="Kruys A."/>
            <person name="Hutchinson M.I."/>
            <person name="Powell A.J."/>
            <person name="Barry K."/>
            <person name="Miller A.N."/>
            <person name="Grigoriev I.V."/>
            <person name="Debuchy R."/>
            <person name="Gladieux P."/>
            <person name="Thoren M.H."/>
            <person name="Johannesson H."/>
        </authorList>
    </citation>
    <scope>NUCLEOTIDE SEQUENCE</scope>
    <source>
        <strain evidence="3">SMH3187-1</strain>
    </source>
</reference>
<dbReference type="EMBL" id="JAUKUD010000002">
    <property type="protein sequence ID" value="KAK0752452.1"/>
    <property type="molecule type" value="Genomic_DNA"/>
</dbReference>
<feature type="domain" description="HNH nuclease" evidence="2">
    <location>
        <begin position="231"/>
        <end position="316"/>
    </location>
</feature>
<feature type="compositionally biased region" description="Basic and acidic residues" evidence="1">
    <location>
        <begin position="11"/>
        <end position="25"/>
    </location>
</feature>
<organism evidence="3 4">
    <name type="scientific">Schizothecium vesticola</name>
    <dbReference type="NCBI Taxonomy" id="314040"/>
    <lineage>
        <taxon>Eukaryota</taxon>
        <taxon>Fungi</taxon>
        <taxon>Dikarya</taxon>
        <taxon>Ascomycota</taxon>
        <taxon>Pezizomycotina</taxon>
        <taxon>Sordariomycetes</taxon>
        <taxon>Sordariomycetidae</taxon>
        <taxon>Sordariales</taxon>
        <taxon>Schizotheciaceae</taxon>
        <taxon>Schizothecium</taxon>
    </lineage>
</organism>
<name>A0AA40F7K5_9PEZI</name>
<dbReference type="AlphaFoldDB" id="A0AA40F7K5"/>
<keyword evidence="4" id="KW-1185">Reference proteome</keyword>
<accession>A0AA40F7K5</accession>
<feature type="region of interest" description="Disordered" evidence="1">
    <location>
        <begin position="162"/>
        <end position="221"/>
    </location>
</feature>
<evidence type="ECO:0000259" key="2">
    <source>
        <dbReference type="Pfam" id="PF13391"/>
    </source>
</evidence>
<feature type="compositionally biased region" description="Low complexity" evidence="1">
    <location>
        <begin position="164"/>
        <end position="174"/>
    </location>
</feature>
<dbReference type="Pfam" id="PF13391">
    <property type="entry name" value="HNH_2"/>
    <property type="match status" value="1"/>
</dbReference>
<comment type="caution">
    <text evidence="3">The sequence shown here is derived from an EMBL/GenBank/DDBJ whole genome shotgun (WGS) entry which is preliminary data.</text>
</comment>
<dbReference type="InterPro" id="IPR003615">
    <property type="entry name" value="HNH_nuc"/>
</dbReference>